<proteinExistence type="inferred from homology"/>
<dbReference type="PANTHER" id="PTHR10253">
    <property type="entry name" value="POLYCOMB PROTEIN"/>
    <property type="match status" value="1"/>
</dbReference>
<accession>A0ABR0BFC7</accession>
<dbReference type="InterPro" id="IPR015943">
    <property type="entry name" value="WD40/YVTN_repeat-like_dom_sf"/>
</dbReference>
<evidence type="ECO:0000256" key="1">
    <source>
        <dbReference type="ARBA" id="ARBA00008075"/>
    </source>
</evidence>
<protein>
    <submittedName>
        <fullName evidence="7">Uncharacterized protein</fullName>
    </submittedName>
</protein>
<evidence type="ECO:0000256" key="4">
    <source>
        <dbReference type="ARBA" id="ARBA00023015"/>
    </source>
</evidence>
<dbReference type="Pfam" id="PF00400">
    <property type="entry name" value="WD40"/>
    <property type="match status" value="2"/>
</dbReference>
<dbReference type="InterPro" id="IPR001680">
    <property type="entry name" value="WD40_rpt"/>
</dbReference>
<dbReference type="PROSITE" id="PS50082">
    <property type="entry name" value="WD_REPEATS_2"/>
    <property type="match status" value="2"/>
</dbReference>
<keyword evidence="3" id="KW-0677">Repeat</keyword>
<keyword evidence="2 6" id="KW-0853">WD repeat</keyword>
<comment type="caution">
    <text evidence="7">The sequence shown here is derived from an EMBL/GenBank/DDBJ whole genome shotgun (WGS) entry which is preliminary data.</text>
</comment>
<organism evidence="7 8">
    <name type="scientific">Purpureocillium lilacinum</name>
    <name type="common">Paecilomyces lilacinus</name>
    <dbReference type="NCBI Taxonomy" id="33203"/>
    <lineage>
        <taxon>Eukaryota</taxon>
        <taxon>Fungi</taxon>
        <taxon>Dikarya</taxon>
        <taxon>Ascomycota</taxon>
        <taxon>Pezizomycotina</taxon>
        <taxon>Sordariomycetes</taxon>
        <taxon>Hypocreomycetidae</taxon>
        <taxon>Hypocreales</taxon>
        <taxon>Ophiocordycipitaceae</taxon>
        <taxon>Purpureocillium</taxon>
    </lineage>
</organism>
<feature type="repeat" description="WD" evidence="6">
    <location>
        <begin position="71"/>
        <end position="104"/>
    </location>
</feature>
<dbReference type="InterPro" id="IPR051243">
    <property type="entry name" value="PcG_WD-repeat"/>
</dbReference>
<feature type="repeat" description="WD" evidence="6">
    <location>
        <begin position="22"/>
        <end position="64"/>
    </location>
</feature>
<name>A0ABR0BFC7_PURLI</name>
<dbReference type="SUPFAM" id="SSF50978">
    <property type="entry name" value="WD40 repeat-like"/>
    <property type="match status" value="1"/>
</dbReference>
<comment type="similarity">
    <text evidence="1">Belongs to the WD repeat ESC family.</text>
</comment>
<evidence type="ECO:0000256" key="5">
    <source>
        <dbReference type="ARBA" id="ARBA00023163"/>
    </source>
</evidence>
<dbReference type="SMART" id="SM00320">
    <property type="entry name" value="WD40"/>
    <property type="match status" value="2"/>
</dbReference>
<keyword evidence="5" id="KW-0804">Transcription</keyword>
<keyword evidence="8" id="KW-1185">Reference proteome</keyword>
<dbReference type="Proteomes" id="UP001287286">
    <property type="component" value="Unassembled WGS sequence"/>
</dbReference>
<dbReference type="Gene3D" id="2.130.10.10">
    <property type="entry name" value="YVTN repeat-like/Quinoprotein amine dehydrogenase"/>
    <property type="match status" value="1"/>
</dbReference>
<sequence length="398" mass="44183">MRRSKFMALTVASSSVSWDMEISHPDEGINDLTTSPVDSSIIASASDDTSVRLWSIHPAHQMQPCVCILAGEGHTSKLLTVAFHDTGRYLLSAGHDQAISLWTVPSLPTHAIDTPFQVHYPHFSTTAVHSGIVDWWVPISRERAVPVLILRSVSFYGDQVLSRACYDNAIVLWRIEGFSSTDPPPRYSEAPTPQAVISSSSEGQGGFTRSAFVPAISPGIPTQYTRLLEFHTPRCAEQFFMRFKLHHVPGQHAVLAFCNAAGSIFFWDFTRLTAYREVMERLCNSRQDKATEQLPSWLRSVRRKSEAGGRFTPKNKADSASPVQGCSVNGRNISSETMESWITRYSMEDPQRPLLAHKTVSAPDKFVGRQVGWSPGGEWCVVVGGSVVLMLERWAMKS</sequence>
<evidence type="ECO:0000313" key="7">
    <source>
        <dbReference type="EMBL" id="KAK4073584.1"/>
    </source>
</evidence>
<evidence type="ECO:0000256" key="6">
    <source>
        <dbReference type="PROSITE-ProRule" id="PRU00221"/>
    </source>
</evidence>
<dbReference type="PROSITE" id="PS50294">
    <property type="entry name" value="WD_REPEATS_REGION"/>
    <property type="match status" value="1"/>
</dbReference>
<evidence type="ECO:0000256" key="2">
    <source>
        <dbReference type="ARBA" id="ARBA00022574"/>
    </source>
</evidence>
<evidence type="ECO:0000256" key="3">
    <source>
        <dbReference type="ARBA" id="ARBA00022737"/>
    </source>
</evidence>
<keyword evidence="4" id="KW-0805">Transcription regulation</keyword>
<dbReference type="InterPro" id="IPR036322">
    <property type="entry name" value="WD40_repeat_dom_sf"/>
</dbReference>
<evidence type="ECO:0000313" key="8">
    <source>
        <dbReference type="Proteomes" id="UP001287286"/>
    </source>
</evidence>
<reference evidence="7 8" key="1">
    <citation type="journal article" date="2024" name="Microbiol. Resour. Announc.">
        <title>Genome annotations for the ascomycete fungi Trichoderma harzianum, Trichoderma aggressivum, and Purpureocillium lilacinum.</title>
        <authorList>
            <person name="Beijen E.P.W."/>
            <person name="Ohm R.A."/>
        </authorList>
    </citation>
    <scope>NUCLEOTIDE SEQUENCE [LARGE SCALE GENOMIC DNA]</scope>
    <source>
        <strain evidence="7 8">CBS 150709</strain>
    </source>
</reference>
<dbReference type="EMBL" id="JAWRVI010000154">
    <property type="protein sequence ID" value="KAK4073584.1"/>
    <property type="molecule type" value="Genomic_DNA"/>
</dbReference>
<gene>
    <name evidence="7" type="ORF">Purlil1_12990</name>
</gene>